<protein>
    <recommendedName>
        <fullName evidence="4">Choice-of-anchor D domain-containing protein</fullName>
    </recommendedName>
</protein>
<dbReference type="AlphaFoldDB" id="A0A2I7N853"/>
<sequence>MFSYKRFIYCTLLTIVLTACSGSGNNSSSQGQVTLEATAIRIDNTSAVPVVNGGSTPGVLYIRNYSNLDIHNISYSLDSSTDYEIWQKAIKKLGVKYQAIKENSSHFILLNPEECSTIKANGYCQLKFNTPVLSVGNKGSSLISLQYNDHQGKLHSYSQIVNYQYIDMKNITLAFFNASLNAVARQGETRYVVSYLIAGGESGSVYNQVSINSDNSGQASIKNGFVNGQQIAAGQVIPIEVAVKFTGNTATTAVLSPSYVNTNQSGYQNKSLTLNSDLFINIIPSQSDSNLIFGDTPIINLMQESTATISIVNIGNKDVSGGSIGVTLSEGVVSNNCTGVVLLANAQNSCNITYRVTQYMPGSSQIIYTLNGIEAGNDLLIWTNDKPYPNIYITPSVSNISLTRNETQVFIFTINNVGNAPLNNVTFSYDSGGSGRVVQTGSSCQKSSSSSNAYVISPLSQCSVSINFTSGSSYGSGAIVMRLSGDYNGTSYTFTSSPIRYNITEAPILTFTHPTASENVNLVVMANGANYVSYIFHVVNIGSAPAEISGYTLEGTSTSHVPHIDNALLDDPCPQSGILPKNAGCNIRVIYGPEPANLTINENGITNLVINYGGGYPNVAKNLSVPINYLLKENDSSIAPVPVDAGNLAGEGTFDSPFETNGADTADSLITLTYTNPSVNYPMLDFNIDTNNLPRGLVVAGGNCPTGANVSTIPINGSCNLILKLDKADLAIMGASNTFNSPIPYPPASWNTAAGFYEQPQVEDTNGNTSFYLEYTQAVITPIITPNPLSSGTATLSFATSNTAGYGALNINVSGVSNWLETVPVASADCSVNGADYSASCNLLGALPGITYFMPNYLQSGDKAYIPLYFTLSSGEYAYIDGTLKFIEYTQP</sequence>
<accession>A0A2I7N853</accession>
<dbReference type="Proteomes" id="UP000236655">
    <property type="component" value="Chromosome"/>
</dbReference>
<evidence type="ECO:0000256" key="1">
    <source>
        <dbReference type="SAM" id="SignalP"/>
    </source>
</evidence>
<name>A0A2I7N853_9NEIS</name>
<keyword evidence="3" id="KW-1185">Reference proteome</keyword>
<evidence type="ECO:0000313" key="2">
    <source>
        <dbReference type="EMBL" id="AUR52621.1"/>
    </source>
</evidence>
<feature type="chain" id="PRO_5014412356" description="Choice-of-anchor D domain-containing protein" evidence="1">
    <location>
        <begin position="22"/>
        <end position="892"/>
    </location>
</feature>
<evidence type="ECO:0000313" key="3">
    <source>
        <dbReference type="Proteomes" id="UP000236655"/>
    </source>
</evidence>
<dbReference type="KEGG" id="nba:CUN60_10040"/>
<reference evidence="3" key="1">
    <citation type="submission" date="2017-11" db="EMBL/GenBank/DDBJ databases">
        <authorList>
            <person name="Chan K.G."/>
            <person name="Lee L.S."/>
        </authorList>
    </citation>
    <scope>NUCLEOTIDE SEQUENCE [LARGE SCALE GENOMIC DNA]</scope>
    <source>
        <strain evidence="3">DSM 100970</strain>
    </source>
</reference>
<proteinExistence type="predicted"/>
<organism evidence="2 3">
    <name type="scientific">Aquella oligotrophica</name>
    <dbReference type="NCBI Taxonomy" id="2067065"/>
    <lineage>
        <taxon>Bacteria</taxon>
        <taxon>Pseudomonadati</taxon>
        <taxon>Pseudomonadota</taxon>
        <taxon>Betaproteobacteria</taxon>
        <taxon>Neisseriales</taxon>
        <taxon>Neisseriaceae</taxon>
        <taxon>Aquella</taxon>
    </lineage>
</organism>
<evidence type="ECO:0008006" key="4">
    <source>
        <dbReference type="Google" id="ProtNLM"/>
    </source>
</evidence>
<dbReference type="EMBL" id="CP024847">
    <property type="protein sequence ID" value="AUR52621.1"/>
    <property type="molecule type" value="Genomic_DNA"/>
</dbReference>
<keyword evidence="1" id="KW-0732">Signal</keyword>
<feature type="signal peptide" evidence="1">
    <location>
        <begin position="1"/>
        <end position="21"/>
    </location>
</feature>
<gene>
    <name evidence="2" type="ORF">CUN60_10040</name>
</gene>
<dbReference type="PROSITE" id="PS51257">
    <property type="entry name" value="PROKAR_LIPOPROTEIN"/>
    <property type="match status" value="1"/>
</dbReference>